<dbReference type="WBParaSite" id="SVE_0104900.1">
    <property type="protein sequence ID" value="SVE_0104900.1"/>
    <property type="gene ID" value="SVE_0104900"/>
</dbReference>
<dbReference type="PANTHER" id="PTHR46060">
    <property type="entry name" value="MARINER MOS1 TRANSPOSASE-LIKE PROTEIN"/>
    <property type="match status" value="1"/>
</dbReference>
<dbReference type="GO" id="GO:0003676">
    <property type="term" value="F:nucleic acid binding"/>
    <property type="evidence" value="ECO:0007669"/>
    <property type="project" value="InterPro"/>
</dbReference>
<dbReference type="InterPro" id="IPR052709">
    <property type="entry name" value="Transposase-MT_Hybrid"/>
</dbReference>
<dbReference type="Proteomes" id="UP000035680">
    <property type="component" value="Unassembled WGS sequence"/>
</dbReference>
<dbReference type="PANTHER" id="PTHR46060:SF1">
    <property type="entry name" value="MARINER MOS1 TRANSPOSASE-LIKE PROTEIN"/>
    <property type="match status" value="1"/>
</dbReference>
<reference evidence="2" key="2">
    <citation type="submission" date="2015-08" db="UniProtKB">
        <authorList>
            <consortium name="WormBaseParasite"/>
        </authorList>
    </citation>
    <scope>IDENTIFICATION</scope>
</reference>
<name>A0A0K0EWZ5_STRVS</name>
<reference evidence="1" key="1">
    <citation type="submission" date="2014-07" db="EMBL/GenBank/DDBJ databases">
        <authorList>
            <person name="Martin A.A"/>
            <person name="De Silva N."/>
        </authorList>
    </citation>
    <scope>NUCLEOTIDE SEQUENCE</scope>
</reference>
<dbReference type="STRING" id="75913.A0A0K0EWZ5"/>
<keyword evidence="1" id="KW-1185">Reference proteome</keyword>
<proteinExistence type="predicted"/>
<evidence type="ECO:0000313" key="1">
    <source>
        <dbReference type="Proteomes" id="UP000035680"/>
    </source>
</evidence>
<protein>
    <submittedName>
        <fullName evidence="2">Histone-lysine N-methyltransferase SETMAR</fullName>
    </submittedName>
</protein>
<dbReference type="Gene3D" id="3.30.420.10">
    <property type="entry name" value="Ribonuclease H-like superfamily/Ribonuclease H"/>
    <property type="match status" value="1"/>
</dbReference>
<accession>A0A0K0EWZ5</accession>
<sequence>MNQKLSALKFALINRRGPMLLHENAKPHVSNITVQKLNEIGYETLLHPPYLPDLSPTDYHLFKELELHLSQKNFSKSDDLKNNVLEFLFKWHT</sequence>
<organism evidence="1 2">
    <name type="scientific">Strongyloides venezuelensis</name>
    <name type="common">Threadworm</name>
    <dbReference type="NCBI Taxonomy" id="75913"/>
    <lineage>
        <taxon>Eukaryota</taxon>
        <taxon>Metazoa</taxon>
        <taxon>Ecdysozoa</taxon>
        <taxon>Nematoda</taxon>
        <taxon>Chromadorea</taxon>
        <taxon>Rhabditida</taxon>
        <taxon>Tylenchina</taxon>
        <taxon>Panagrolaimomorpha</taxon>
        <taxon>Strongyloidoidea</taxon>
        <taxon>Strongyloididae</taxon>
        <taxon>Strongyloides</taxon>
    </lineage>
</organism>
<dbReference type="AlphaFoldDB" id="A0A0K0EWZ5"/>
<evidence type="ECO:0000313" key="2">
    <source>
        <dbReference type="WBParaSite" id="SVE_0104900.1"/>
    </source>
</evidence>
<dbReference type="InterPro" id="IPR036397">
    <property type="entry name" value="RNaseH_sf"/>
</dbReference>